<proteinExistence type="predicted"/>
<gene>
    <name evidence="1" type="ORF">PQG83_12805</name>
</gene>
<dbReference type="RefSeq" id="WP_312741653.1">
    <property type="nucleotide sequence ID" value="NZ_CP116968.1"/>
</dbReference>
<organism evidence="1 2">
    <name type="scientific">Candidatus Nitrospira neomarina</name>
    <dbReference type="NCBI Taxonomy" id="3020899"/>
    <lineage>
        <taxon>Bacteria</taxon>
        <taxon>Pseudomonadati</taxon>
        <taxon>Nitrospirota</taxon>
        <taxon>Nitrospiria</taxon>
        <taxon>Nitrospirales</taxon>
        <taxon>Nitrospiraceae</taxon>
        <taxon>Nitrospira</taxon>
    </lineage>
</organism>
<dbReference type="AlphaFoldDB" id="A0AA96GEY7"/>
<dbReference type="InterPro" id="IPR003787">
    <property type="entry name" value="Sulphur_relay_DsrE/F-like"/>
</dbReference>
<accession>A0AA96GEY7</accession>
<dbReference type="EMBL" id="CP116968">
    <property type="protein sequence ID" value="WNM60638.1"/>
    <property type="molecule type" value="Genomic_DNA"/>
</dbReference>
<dbReference type="Pfam" id="PF02635">
    <property type="entry name" value="DsrE"/>
    <property type="match status" value="1"/>
</dbReference>
<dbReference type="Proteomes" id="UP001302494">
    <property type="component" value="Chromosome"/>
</dbReference>
<evidence type="ECO:0000313" key="2">
    <source>
        <dbReference type="Proteomes" id="UP001302494"/>
    </source>
</evidence>
<dbReference type="SUPFAM" id="SSF75169">
    <property type="entry name" value="DsrEFH-like"/>
    <property type="match status" value="1"/>
</dbReference>
<reference evidence="1 2" key="1">
    <citation type="submission" date="2023-01" db="EMBL/GenBank/DDBJ databases">
        <title>Cultivation and genomic characterization of new, ubiquitous marine nitrite-oxidizing bacteria from the Nitrospirales.</title>
        <authorList>
            <person name="Mueller A.J."/>
            <person name="Daebeler A."/>
            <person name="Herbold C.W."/>
            <person name="Kirkegaard R.H."/>
            <person name="Daims H."/>
        </authorList>
    </citation>
    <scope>NUCLEOTIDE SEQUENCE [LARGE SCALE GENOMIC DNA]</scope>
    <source>
        <strain evidence="1 2">DK</strain>
    </source>
</reference>
<keyword evidence="2" id="KW-1185">Reference proteome</keyword>
<dbReference type="KEGG" id="nneo:PQG83_12805"/>
<sequence>MARFVIAGSKGTDDPTMATLPFIASQEAHKQGHEVVLWLQAEAVVLAKKGMVDGVQGVGLPALKVLANTILSQGIPLWVCSACAIARQINQSDLEVGAVMKGMEDYVKAVAERDRNLSF</sequence>
<evidence type="ECO:0000313" key="1">
    <source>
        <dbReference type="EMBL" id="WNM60638.1"/>
    </source>
</evidence>
<dbReference type="InterPro" id="IPR027396">
    <property type="entry name" value="DsrEFH-like"/>
</dbReference>
<dbReference type="Gene3D" id="3.40.1260.10">
    <property type="entry name" value="DsrEFH-like"/>
    <property type="match status" value="1"/>
</dbReference>
<name>A0AA96GEY7_9BACT</name>
<protein>
    <submittedName>
        <fullName evidence="1">DsrE family protein</fullName>
    </submittedName>
</protein>